<dbReference type="Gene3D" id="1.10.3210.10">
    <property type="entry name" value="Hypothetical protein af1432"/>
    <property type="match status" value="1"/>
</dbReference>
<dbReference type="EMBL" id="BART01009677">
    <property type="protein sequence ID" value="GAG79555.1"/>
    <property type="molecule type" value="Genomic_DNA"/>
</dbReference>
<name>X1AAS7_9ZZZZ</name>
<gene>
    <name evidence="3" type="ORF">S01H4_21379</name>
</gene>
<organism evidence="3">
    <name type="scientific">marine sediment metagenome</name>
    <dbReference type="NCBI Taxonomy" id="412755"/>
    <lineage>
        <taxon>unclassified sequences</taxon>
        <taxon>metagenomes</taxon>
        <taxon>ecological metagenomes</taxon>
    </lineage>
</organism>
<proteinExistence type="predicted"/>
<protein>
    <recommendedName>
        <fullName evidence="2">HD-GYP domain-containing protein</fullName>
    </recommendedName>
</protein>
<dbReference type="InterPro" id="IPR003607">
    <property type="entry name" value="HD/PDEase_dom"/>
</dbReference>
<feature type="coiled-coil region" evidence="1">
    <location>
        <begin position="64"/>
        <end position="91"/>
    </location>
</feature>
<dbReference type="SUPFAM" id="SSF109604">
    <property type="entry name" value="HD-domain/PDEase-like"/>
    <property type="match status" value="1"/>
</dbReference>
<dbReference type="Pfam" id="PF13487">
    <property type="entry name" value="HD_5"/>
    <property type="match status" value="1"/>
</dbReference>
<dbReference type="InterPro" id="IPR052020">
    <property type="entry name" value="Cyclic_di-GMP/3'3'-cGAMP_PDE"/>
</dbReference>
<accession>X1AAS7</accession>
<evidence type="ECO:0000256" key="1">
    <source>
        <dbReference type="SAM" id="Coils"/>
    </source>
</evidence>
<evidence type="ECO:0000313" key="3">
    <source>
        <dbReference type="EMBL" id="GAG79555.1"/>
    </source>
</evidence>
<reference evidence="3" key="1">
    <citation type="journal article" date="2014" name="Front. Microbiol.">
        <title>High frequency of phylogenetically diverse reductive dehalogenase-homologous genes in deep subseafloor sedimentary metagenomes.</title>
        <authorList>
            <person name="Kawai M."/>
            <person name="Futagami T."/>
            <person name="Toyoda A."/>
            <person name="Takaki Y."/>
            <person name="Nishi S."/>
            <person name="Hori S."/>
            <person name="Arai W."/>
            <person name="Tsubouchi T."/>
            <person name="Morono Y."/>
            <person name="Uchiyama I."/>
            <person name="Ito T."/>
            <person name="Fujiyama A."/>
            <person name="Inagaki F."/>
            <person name="Takami H."/>
        </authorList>
    </citation>
    <scope>NUCLEOTIDE SEQUENCE</scope>
    <source>
        <strain evidence="3">Expedition CK06-06</strain>
    </source>
</reference>
<feature type="non-terminal residue" evidence="3">
    <location>
        <position position="1"/>
    </location>
</feature>
<dbReference type="AlphaFoldDB" id="X1AAS7"/>
<keyword evidence="1" id="KW-0175">Coiled coil</keyword>
<dbReference type="InterPro" id="IPR037522">
    <property type="entry name" value="HD_GYP_dom"/>
</dbReference>
<dbReference type="PANTHER" id="PTHR45228:SF4">
    <property type="entry name" value="LIPOPROTEIN"/>
    <property type="match status" value="1"/>
</dbReference>
<dbReference type="CDD" id="cd00077">
    <property type="entry name" value="HDc"/>
    <property type="match status" value="1"/>
</dbReference>
<sequence length="226" mass="25690">ATYTEKKDEDFALSLGAEKFIVKPVEPNVFLKILKEITEAHKKGTLVATKESIKEEEIYLAEYNKRLIKKLERKVLDLEKSEKRLRKTMEDTIFTISKIAEIRDPYTSGHQKNVSQIATFIAHEMKLPQDKIEGIRIASLVHDIGKISLPAEILNKPTKLSEIEYSLIKDHSQVGYDVLKSIEFPWPVAQLTLQHHERLNGSGYPQGLKGEDILLEARIIGVAGYP</sequence>
<feature type="domain" description="HD-GYP" evidence="2">
    <location>
        <begin position="85"/>
        <end position="226"/>
    </location>
</feature>
<dbReference type="PROSITE" id="PS51832">
    <property type="entry name" value="HD_GYP"/>
    <property type="match status" value="1"/>
</dbReference>
<comment type="caution">
    <text evidence="3">The sequence shown here is derived from an EMBL/GenBank/DDBJ whole genome shotgun (WGS) entry which is preliminary data.</text>
</comment>
<dbReference type="PANTHER" id="PTHR45228">
    <property type="entry name" value="CYCLIC DI-GMP PHOSPHODIESTERASE TM_0186-RELATED"/>
    <property type="match status" value="1"/>
</dbReference>
<evidence type="ECO:0000259" key="2">
    <source>
        <dbReference type="PROSITE" id="PS51832"/>
    </source>
</evidence>